<dbReference type="SMART" id="SM00487">
    <property type="entry name" value="DEXDc"/>
    <property type="match status" value="1"/>
</dbReference>
<dbReference type="SUPFAM" id="SSF52540">
    <property type="entry name" value="P-loop containing nucleoside triphosphate hydrolases"/>
    <property type="match status" value="1"/>
</dbReference>
<dbReference type="Pfam" id="PF00270">
    <property type="entry name" value="DEAD"/>
    <property type="match status" value="1"/>
</dbReference>
<sequence length="365" mass="39185">MASALEPFSPATRAWFEGAFAGPTPAQAGAWEAISSGRHALVVAPTGSGKTLSAFLWSLDRLAAEVRPANPKQRTRVLYISPLKALGVDVERNLRAPLVGITQTARRLGLDVPPISVGVRSGDTPAADRRMLLREPPDILITTPESLYLMLTSAARETLTGVETVIVDEIHAVAATKRGAHLAVSLERLDAMLETPAQRIGLSATVRPVEEVARFLGGRASVEIVKPPIQKTFDLRVVVPVEDMTELGARQTAETLEDDETALQSAGSIWPHVDRAILDEILRHRSTIVFANSRRLAERLTASLNELYEEQVTGSAPERFPAQAVGGSGITGAAKLATAVTGVPYWRARTTAPSRRSSGRSSRTT</sequence>
<comment type="caution">
    <text evidence="2">The sequence shown here is derived from an EMBL/GenBank/DDBJ whole genome shotgun (WGS) entry which is preliminary data.</text>
</comment>
<evidence type="ECO:0000313" key="2">
    <source>
        <dbReference type="EMBL" id="GMA95592.1"/>
    </source>
</evidence>
<keyword evidence="3" id="KW-1185">Reference proteome</keyword>
<dbReference type="CDD" id="cd17922">
    <property type="entry name" value="DEXHc_LHR-like"/>
    <property type="match status" value="1"/>
</dbReference>
<dbReference type="InterPro" id="IPR014001">
    <property type="entry name" value="Helicase_ATP-bd"/>
</dbReference>
<organism evidence="2 3">
    <name type="scientific">Pseudolysinimonas kribbensis</name>
    <dbReference type="NCBI Taxonomy" id="433641"/>
    <lineage>
        <taxon>Bacteria</taxon>
        <taxon>Bacillati</taxon>
        <taxon>Actinomycetota</taxon>
        <taxon>Actinomycetes</taxon>
        <taxon>Micrococcales</taxon>
        <taxon>Microbacteriaceae</taxon>
        <taxon>Pseudolysinimonas</taxon>
    </lineage>
</organism>
<dbReference type="EMBL" id="BSVB01000001">
    <property type="protein sequence ID" value="GMA95592.1"/>
    <property type="molecule type" value="Genomic_DNA"/>
</dbReference>
<dbReference type="InterPro" id="IPR011545">
    <property type="entry name" value="DEAD/DEAH_box_helicase_dom"/>
</dbReference>
<accession>A0ABQ6K4N7</accession>
<dbReference type="InterPro" id="IPR027417">
    <property type="entry name" value="P-loop_NTPase"/>
</dbReference>
<dbReference type="Proteomes" id="UP001157034">
    <property type="component" value="Unassembled WGS sequence"/>
</dbReference>
<protein>
    <recommendedName>
        <fullName evidence="1">Helicase ATP-binding domain-containing protein</fullName>
    </recommendedName>
</protein>
<feature type="domain" description="Helicase ATP-binding" evidence="1">
    <location>
        <begin position="31"/>
        <end position="224"/>
    </location>
</feature>
<name>A0ABQ6K4N7_9MICO</name>
<dbReference type="PANTHER" id="PTHR47962:SF5">
    <property type="entry name" value="ATP-DEPENDENT HELICASE LHR-RELATED"/>
    <property type="match status" value="1"/>
</dbReference>
<reference evidence="3" key="1">
    <citation type="journal article" date="2019" name="Int. J. Syst. Evol. Microbiol.">
        <title>The Global Catalogue of Microorganisms (GCM) 10K type strain sequencing project: providing services to taxonomists for standard genome sequencing and annotation.</title>
        <authorList>
            <consortium name="The Broad Institute Genomics Platform"/>
            <consortium name="The Broad Institute Genome Sequencing Center for Infectious Disease"/>
            <person name="Wu L."/>
            <person name="Ma J."/>
        </authorList>
    </citation>
    <scope>NUCLEOTIDE SEQUENCE [LARGE SCALE GENOMIC DNA]</scope>
    <source>
        <strain evidence="3">NBRC 108894</strain>
    </source>
</reference>
<dbReference type="PROSITE" id="PS51192">
    <property type="entry name" value="HELICASE_ATP_BIND_1"/>
    <property type="match status" value="1"/>
</dbReference>
<dbReference type="PANTHER" id="PTHR47962">
    <property type="entry name" value="ATP-DEPENDENT HELICASE LHR-RELATED-RELATED"/>
    <property type="match status" value="1"/>
</dbReference>
<dbReference type="InterPro" id="IPR052511">
    <property type="entry name" value="ATP-dep_Helicase"/>
</dbReference>
<gene>
    <name evidence="2" type="ORF">GCM10025881_24160</name>
</gene>
<dbReference type="Gene3D" id="3.40.50.300">
    <property type="entry name" value="P-loop containing nucleotide triphosphate hydrolases"/>
    <property type="match status" value="1"/>
</dbReference>
<evidence type="ECO:0000259" key="1">
    <source>
        <dbReference type="PROSITE" id="PS51192"/>
    </source>
</evidence>
<evidence type="ECO:0000313" key="3">
    <source>
        <dbReference type="Proteomes" id="UP001157034"/>
    </source>
</evidence>
<proteinExistence type="predicted"/>